<dbReference type="PANTHER" id="PTHR21197:SF0">
    <property type="entry name" value="UDP-GALACTOPYRANOSE MUTASE"/>
    <property type="match status" value="1"/>
</dbReference>
<dbReference type="GO" id="GO:0008767">
    <property type="term" value="F:UDP-galactopyranose mutase activity"/>
    <property type="evidence" value="ECO:0007669"/>
    <property type="project" value="TreeGrafter"/>
</dbReference>
<dbReference type="GO" id="GO:0050660">
    <property type="term" value="F:flavin adenine dinucleotide binding"/>
    <property type="evidence" value="ECO:0007669"/>
    <property type="project" value="TreeGrafter"/>
</dbReference>
<name>A0A3B0Y1Y5_9ZZZZ</name>
<protein>
    <recommendedName>
        <fullName evidence="2">Amine oxidase domain-containing protein</fullName>
    </recommendedName>
</protein>
<evidence type="ECO:0008006" key="2">
    <source>
        <dbReference type="Google" id="ProtNLM"/>
    </source>
</evidence>
<dbReference type="AlphaFoldDB" id="A0A3B0Y1Y5"/>
<dbReference type="Gene3D" id="3.50.50.60">
    <property type="entry name" value="FAD/NAD(P)-binding domain"/>
    <property type="match status" value="1"/>
</dbReference>
<evidence type="ECO:0000313" key="1">
    <source>
        <dbReference type="EMBL" id="VAW62446.1"/>
    </source>
</evidence>
<accession>A0A3B0Y1Y5</accession>
<dbReference type="EMBL" id="UOFJ01000074">
    <property type="protein sequence ID" value="VAW62446.1"/>
    <property type="molecule type" value="Genomic_DNA"/>
</dbReference>
<dbReference type="SUPFAM" id="SSF51905">
    <property type="entry name" value="FAD/NAD(P)-binding domain"/>
    <property type="match status" value="1"/>
</dbReference>
<dbReference type="PANTHER" id="PTHR21197">
    <property type="entry name" value="UDP-GALACTOPYRANOSE MUTASE"/>
    <property type="match status" value="1"/>
</dbReference>
<dbReference type="GO" id="GO:0005829">
    <property type="term" value="C:cytosol"/>
    <property type="evidence" value="ECO:0007669"/>
    <property type="project" value="TreeGrafter"/>
</dbReference>
<proteinExistence type="predicted"/>
<organism evidence="1">
    <name type="scientific">hydrothermal vent metagenome</name>
    <dbReference type="NCBI Taxonomy" id="652676"/>
    <lineage>
        <taxon>unclassified sequences</taxon>
        <taxon>metagenomes</taxon>
        <taxon>ecological metagenomes</taxon>
    </lineage>
</organism>
<reference evidence="1" key="1">
    <citation type="submission" date="2018-06" db="EMBL/GenBank/DDBJ databases">
        <authorList>
            <person name="Zhirakovskaya E."/>
        </authorList>
    </citation>
    <scope>NUCLEOTIDE SEQUENCE</scope>
</reference>
<gene>
    <name evidence="1" type="ORF">MNBD_GAMMA10-69</name>
</gene>
<dbReference type="Pfam" id="PF13450">
    <property type="entry name" value="NAD_binding_8"/>
    <property type="match status" value="1"/>
</dbReference>
<sequence>MRKKPFIIIGGGLAGLSTATELGEHSLILEKEKNIGGLVQSSQFDGYWYDHVLHLLYFNSKNTENKIKSLLGEILKPVTSTAWVESISGTVKFPMQVNLHGLPVNVVSSCIRDLAETSYGVNKAPENFEEWLLFTFGKSLCDEFFFPYNRKMWSRDLSTLMPTNFQWNITPPNFINVLNGALEENNNFKAYNSNGWYPVPEKNSSNRGMSCLSHCLAKQVKNLSFSNSVKRIDIENNLIFTDSENDESCFKYEVGCIATLPLPLLIKLCDPVPMHIKEKIKKLKWNRVISIAINIQGPRPENMGLWRYYADEALIFTRLIFMHEFDVFSAPDDGWGLLVEITGRAEDEVDENMLIERTLEDINKLSIIDNKCEIKAVNVMKADPAYVAFTSETESIVAEARSYLESAGIYTVGRYARWEYSSMSQVMTDGFELGEKLKSKLAKDAVL</sequence>
<dbReference type="InterPro" id="IPR036188">
    <property type="entry name" value="FAD/NAD-bd_sf"/>
</dbReference>